<dbReference type="SUPFAM" id="SSF53850">
    <property type="entry name" value="Periplasmic binding protein-like II"/>
    <property type="match status" value="1"/>
</dbReference>
<dbReference type="Proteomes" id="UP000781958">
    <property type="component" value="Unassembled WGS sequence"/>
</dbReference>
<keyword evidence="4" id="KW-0804">Transcription</keyword>
<organism evidence="6 7">
    <name type="scientific">Azospirillum rugosum</name>
    <dbReference type="NCBI Taxonomy" id="416170"/>
    <lineage>
        <taxon>Bacteria</taxon>
        <taxon>Pseudomonadati</taxon>
        <taxon>Pseudomonadota</taxon>
        <taxon>Alphaproteobacteria</taxon>
        <taxon>Rhodospirillales</taxon>
        <taxon>Azospirillaceae</taxon>
        <taxon>Azospirillum</taxon>
    </lineage>
</organism>
<dbReference type="RefSeq" id="WP_209770395.1">
    <property type="nucleotide sequence ID" value="NZ_JAGINP010000024.1"/>
</dbReference>
<dbReference type="PANTHER" id="PTHR30126">
    <property type="entry name" value="HTH-TYPE TRANSCRIPTIONAL REGULATOR"/>
    <property type="match status" value="1"/>
</dbReference>
<dbReference type="SUPFAM" id="SSF46785">
    <property type="entry name" value="Winged helix' DNA-binding domain"/>
    <property type="match status" value="1"/>
</dbReference>
<dbReference type="GO" id="GO:0003677">
    <property type="term" value="F:DNA binding"/>
    <property type="evidence" value="ECO:0007669"/>
    <property type="project" value="UniProtKB-KW"/>
</dbReference>
<evidence type="ECO:0000256" key="1">
    <source>
        <dbReference type="ARBA" id="ARBA00009437"/>
    </source>
</evidence>
<accession>A0ABS4SWJ7</accession>
<name>A0ABS4SWJ7_9PROT</name>
<dbReference type="InterPro" id="IPR000847">
    <property type="entry name" value="LysR_HTH_N"/>
</dbReference>
<dbReference type="PROSITE" id="PS50931">
    <property type="entry name" value="HTH_LYSR"/>
    <property type="match status" value="1"/>
</dbReference>
<dbReference type="InterPro" id="IPR005119">
    <property type="entry name" value="LysR_subst-bd"/>
</dbReference>
<feature type="domain" description="HTH lysR-type" evidence="5">
    <location>
        <begin position="9"/>
        <end position="66"/>
    </location>
</feature>
<dbReference type="Gene3D" id="3.40.190.290">
    <property type="match status" value="1"/>
</dbReference>
<gene>
    <name evidence="6" type="ORF">J2851_005578</name>
</gene>
<comment type="similarity">
    <text evidence="1">Belongs to the LysR transcriptional regulatory family.</text>
</comment>
<dbReference type="PRINTS" id="PR00039">
    <property type="entry name" value="HTHLYSR"/>
</dbReference>
<dbReference type="Gene3D" id="1.10.10.10">
    <property type="entry name" value="Winged helix-like DNA-binding domain superfamily/Winged helix DNA-binding domain"/>
    <property type="match status" value="1"/>
</dbReference>
<dbReference type="Pfam" id="PF00126">
    <property type="entry name" value="HTH_1"/>
    <property type="match status" value="1"/>
</dbReference>
<evidence type="ECO:0000256" key="4">
    <source>
        <dbReference type="ARBA" id="ARBA00023163"/>
    </source>
</evidence>
<keyword evidence="2" id="KW-0805">Transcription regulation</keyword>
<evidence type="ECO:0000259" key="5">
    <source>
        <dbReference type="PROSITE" id="PS50931"/>
    </source>
</evidence>
<reference evidence="6 7" key="1">
    <citation type="submission" date="2021-03" db="EMBL/GenBank/DDBJ databases">
        <title>Genomic Encyclopedia of Type Strains, Phase III (KMG-III): the genomes of soil and plant-associated and newly described type strains.</title>
        <authorList>
            <person name="Whitman W."/>
        </authorList>
    </citation>
    <scope>NUCLEOTIDE SEQUENCE [LARGE SCALE GENOMIC DNA]</scope>
    <source>
        <strain evidence="6 7">IMMIB AFH-6</strain>
    </source>
</reference>
<protein>
    <submittedName>
        <fullName evidence="6">DNA-binding transcriptional LysR family regulator</fullName>
    </submittedName>
</protein>
<comment type="caution">
    <text evidence="6">The sequence shown here is derived from an EMBL/GenBank/DDBJ whole genome shotgun (WGS) entry which is preliminary data.</text>
</comment>
<dbReference type="CDD" id="cd05466">
    <property type="entry name" value="PBP2_LTTR_substrate"/>
    <property type="match status" value="1"/>
</dbReference>
<evidence type="ECO:0000313" key="6">
    <source>
        <dbReference type="EMBL" id="MBP2295765.1"/>
    </source>
</evidence>
<keyword evidence="3 6" id="KW-0238">DNA-binding</keyword>
<evidence type="ECO:0000256" key="3">
    <source>
        <dbReference type="ARBA" id="ARBA00023125"/>
    </source>
</evidence>
<dbReference type="InterPro" id="IPR036388">
    <property type="entry name" value="WH-like_DNA-bd_sf"/>
</dbReference>
<dbReference type="EMBL" id="JAGINP010000024">
    <property type="protein sequence ID" value="MBP2295765.1"/>
    <property type="molecule type" value="Genomic_DNA"/>
</dbReference>
<evidence type="ECO:0000313" key="7">
    <source>
        <dbReference type="Proteomes" id="UP000781958"/>
    </source>
</evidence>
<dbReference type="PANTHER" id="PTHR30126:SF98">
    <property type="entry name" value="HTH-TYPE TRANSCRIPTIONAL ACTIVATOR BAUR"/>
    <property type="match status" value="1"/>
</dbReference>
<dbReference type="Pfam" id="PF03466">
    <property type="entry name" value="LysR_substrate"/>
    <property type="match status" value="1"/>
</dbReference>
<evidence type="ECO:0000256" key="2">
    <source>
        <dbReference type="ARBA" id="ARBA00023015"/>
    </source>
</evidence>
<sequence>MSNPLVRSLDWNLLRVFLVIAEERSISKAADALNRTQPAVSTALKRLEEQLNTQLVLRNATMFQLTDNGKLLHRECKEVFNTIGHIPSLIAETTESLAGTLSLTMASHMVSDLIDETLAQFHERHPNVTVDVSLVTSAVVIEQVMNRSINVGICLACSHVPGIEYLHLYKEHFGFFCGPRHRYFGRRDLTLADLQGERAVTFKVFASSEVIQTITAMYRQANMAMPFAGLSDNLEELRRMIIAGVGIGAMPIHVMQRDVRDGLLWQLPPYHRPTPIDVYLVTNQKAQLTRIENAFIAQMREVVAAKTIEERTYPPVFTEP</sequence>
<proteinExistence type="inferred from homology"/>
<dbReference type="InterPro" id="IPR036390">
    <property type="entry name" value="WH_DNA-bd_sf"/>
</dbReference>
<keyword evidence="7" id="KW-1185">Reference proteome</keyword>